<dbReference type="PATRIC" id="fig|931276.5.peg.64"/>
<gene>
    <name evidence="1" type="ORF">Cspa_c00720</name>
</gene>
<organism evidence="1 2">
    <name type="scientific">Clostridium saccharoperbutylacetonicum N1-4(HMT)</name>
    <dbReference type="NCBI Taxonomy" id="931276"/>
    <lineage>
        <taxon>Bacteria</taxon>
        <taxon>Bacillati</taxon>
        <taxon>Bacillota</taxon>
        <taxon>Clostridia</taxon>
        <taxon>Eubacteriales</taxon>
        <taxon>Clostridiaceae</taxon>
        <taxon>Clostridium</taxon>
    </lineage>
</organism>
<dbReference type="eggNOG" id="ENOG503353U">
    <property type="taxonomic scope" value="Bacteria"/>
</dbReference>
<accession>M1MQK4</accession>
<dbReference type="RefSeq" id="WP_015390243.1">
    <property type="nucleotide sequence ID" value="NC_020291.1"/>
</dbReference>
<dbReference type="STRING" id="36745.CLSAP_00720"/>
<dbReference type="AlphaFoldDB" id="M1MQK4"/>
<proteinExistence type="predicted"/>
<keyword evidence="2" id="KW-1185">Reference proteome</keyword>
<evidence type="ECO:0000313" key="2">
    <source>
        <dbReference type="Proteomes" id="UP000011728"/>
    </source>
</evidence>
<dbReference type="HOGENOM" id="CLU_120375_0_0_9"/>
<dbReference type="KEGG" id="csr:Cspa_c00720"/>
<dbReference type="EMBL" id="CP004121">
    <property type="protein sequence ID" value="AGF53907.1"/>
    <property type="molecule type" value="Genomic_DNA"/>
</dbReference>
<evidence type="ECO:0000313" key="1">
    <source>
        <dbReference type="EMBL" id="AGF53907.1"/>
    </source>
</evidence>
<name>M1MQK4_9CLOT</name>
<protein>
    <recommendedName>
        <fullName evidence="3">Membrane-associated protein</fullName>
    </recommendedName>
</protein>
<reference evidence="1 2" key="1">
    <citation type="submission" date="2013-02" db="EMBL/GenBank/DDBJ databases">
        <title>Genome sequence of Clostridium saccharoperbutylacetonicum N1-4(HMT).</title>
        <authorList>
            <person name="Poehlein A."/>
            <person name="Daniel R."/>
        </authorList>
    </citation>
    <scope>NUCLEOTIDE SEQUENCE [LARGE SCALE GENOMIC DNA]</scope>
    <source>
        <strain evidence="2">N1-4(HMT)</strain>
    </source>
</reference>
<sequence length="188" mass="21620">MNKRQLIVISILLSLMLILVMIQGVFKENFEQIALISQGISEFKEYTFDENKYNIFLPSEWIVEEKESKGKYVSSTLNFKGKDNKIKGLLQVINTKEDVNVFAENDLNNQYLEYYNSELVPFKNSNSSGVLVKYETSIKGGYEYKNKCYYLNVGEGKIIKVSFNLIGKDYEENMNTIVNAIISSIKVV</sequence>
<dbReference type="Proteomes" id="UP000011728">
    <property type="component" value="Chromosome"/>
</dbReference>
<dbReference type="OrthoDB" id="1904250at2"/>
<evidence type="ECO:0008006" key="3">
    <source>
        <dbReference type="Google" id="ProtNLM"/>
    </source>
</evidence>